<dbReference type="GO" id="GO:0005975">
    <property type="term" value="P:carbohydrate metabolic process"/>
    <property type="evidence" value="ECO:0007669"/>
    <property type="project" value="InterPro"/>
</dbReference>
<dbReference type="PANTHER" id="PTHR11728:SF31">
    <property type="entry name" value="GLYCEROL-3-PHOSPHATE DEHYDROGENASE [NAD(+)]"/>
    <property type="match status" value="1"/>
</dbReference>
<dbReference type="PIRSF" id="PIRSF000114">
    <property type="entry name" value="Glycerol-3-P_dh"/>
    <property type="match status" value="1"/>
</dbReference>
<feature type="binding site" evidence="9">
    <location>
        <begin position="11"/>
        <end position="16"/>
    </location>
    <ligand>
        <name>NAD(+)</name>
        <dbReference type="ChEBI" id="CHEBI:57540"/>
    </ligand>
</feature>
<evidence type="ECO:0000313" key="14">
    <source>
        <dbReference type="EMBL" id="OGE48883.1"/>
    </source>
</evidence>
<evidence type="ECO:0000256" key="3">
    <source>
        <dbReference type="ARBA" id="ARBA00023002"/>
    </source>
</evidence>
<dbReference type="STRING" id="1835702.A0A1F5L6N2"/>
<evidence type="ECO:0000256" key="11">
    <source>
        <dbReference type="RuleBase" id="RU361243"/>
    </source>
</evidence>
<evidence type="ECO:0000256" key="1">
    <source>
        <dbReference type="ARBA" id="ARBA00011009"/>
    </source>
</evidence>
<dbReference type="SUPFAM" id="SSF48179">
    <property type="entry name" value="6-phosphogluconate dehydrogenase C-terminal domain-like"/>
    <property type="match status" value="1"/>
</dbReference>
<gene>
    <name evidence="14" type="ORF">PENARI_c025G11147</name>
</gene>
<evidence type="ECO:0000256" key="9">
    <source>
        <dbReference type="PIRSR" id="PIRSR000114-3"/>
    </source>
</evidence>
<evidence type="ECO:0000256" key="2">
    <source>
        <dbReference type="ARBA" id="ARBA00013218"/>
    </source>
</evidence>
<dbReference type="InterPro" id="IPR006109">
    <property type="entry name" value="G3P_DH_NAD-dep_C"/>
</dbReference>
<dbReference type="PROSITE" id="PS00957">
    <property type="entry name" value="NAD_G3PDH"/>
    <property type="match status" value="1"/>
</dbReference>
<evidence type="ECO:0000256" key="7">
    <source>
        <dbReference type="PIRSR" id="PIRSR000114-1"/>
    </source>
</evidence>
<dbReference type="SUPFAM" id="SSF51735">
    <property type="entry name" value="NAD(P)-binding Rossmann-fold domains"/>
    <property type="match status" value="1"/>
</dbReference>
<dbReference type="RefSeq" id="XP_022484337.1">
    <property type="nucleotide sequence ID" value="XM_022635867.1"/>
</dbReference>
<feature type="binding site" evidence="8">
    <location>
        <position position="136"/>
    </location>
    <ligand>
        <name>substrate</name>
    </ligand>
</feature>
<keyword evidence="3 10" id="KW-0560">Oxidoreductase</keyword>
<feature type="binding site" evidence="9">
    <location>
        <position position="328"/>
    </location>
    <ligand>
        <name>NAD(+)</name>
        <dbReference type="ChEBI" id="CHEBI:57540"/>
    </ligand>
</feature>
<dbReference type="InterPro" id="IPR008927">
    <property type="entry name" value="6-PGluconate_DH-like_C_sf"/>
</dbReference>
<keyword evidence="4 9" id="KW-0520">NAD</keyword>
<sequence>MSQKHKVVVIGSGNWGSTIGKILAENTREHSELFEENVSMWVFDEDVDVPDDKTLRDQLGDKPVKLTHAINTVHQNLKYLPGIKLPVNLIANPDLQDTVKGASILVFNLPHQFISKTLDQIDHQHLPYARGISCIKGVDVADGTVTLYSEMIMEKLGIYCGSLSGANIAPEVAAENLCETTIGYDGPPMDYKQPDGSPQDNLIKVDEQRQSKSKPSHVKLHPVPQTYPHVDSGLLKKLFSRPYFNVNVVRDVSGVALGGALKNIIALAAGFVTGKGWGENTKAAVIRIGVLEMVRFGRIWFPQSVDERTFTEESAGIADLVTSASAGRNFRSACHAVEKGVSVDEIEKTELGGQKLQGTSTTRAVYEFLEKQGQREQFPLFVFVYDILEGRTTIDSLPEVLDKESKIKAY</sequence>
<dbReference type="OrthoDB" id="10263760at2759"/>
<feature type="binding site" evidence="9">
    <location>
        <position position="357"/>
    </location>
    <ligand>
        <name>NAD(+)</name>
        <dbReference type="ChEBI" id="CHEBI:57540"/>
    </ligand>
</feature>
<feature type="domain" description="Glycerol-3-phosphate dehydrogenase NAD-dependent C-terminal" evidence="13">
    <location>
        <begin position="251"/>
        <end position="397"/>
    </location>
</feature>
<evidence type="ECO:0000313" key="15">
    <source>
        <dbReference type="Proteomes" id="UP000177622"/>
    </source>
</evidence>
<dbReference type="Pfam" id="PF07479">
    <property type="entry name" value="NAD_Gly3P_dh_C"/>
    <property type="match status" value="1"/>
</dbReference>
<feature type="active site" description="Proton acceptor" evidence="7">
    <location>
        <position position="262"/>
    </location>
</feature>
<dbReference type="GO" id="GO:0051287">
    <property type="term" value="F:NAD binding"/>
    <property type="evidence" value="ECO:0007669"/>
    <property type="project" value="UniProtKB-UniRule"/>
</dbReference>
<dbReference type="FunFam" id="1.10.1040.10:FF:000004">
    <property type="entry name" value="Glycerol-3-phosphate dehydrogenase [NAD(+)]"/>
    <property type="match status" value="1"/>
</dbReference>
<dbReference type="EC" id="1.1.1.8" evidence="2 11"/>
<comment type="catalytic activity">
    <reaction evidence="5 11">
        <text>sn-glycerol 3-phosphate + NAD(+) = dihydroxyacetone phosphate + NADH + H(+)</text>
        <dbReference type="Rhea" id="RHEA:11092"/>
        <dbReference type="ChEBI" id="CHEBI:15378"/>
        <dbReference type="ChEBI" id="CHEBI:57540"/>
        <dbReference type="ChEBI" id="CHEBI:57597"/>
        <dbReference type="ChEBI" id="CHEBI:57642"/>
        <dbReference type="ChEBI" id="CHEBI:57945"/>
        <dbReference type="EC" id="1.1.1.8"/>
    </reaction>
</comment>
<feature type="domain" description="Glycerol-3-phosphate dehydrogenase NAD-dependent N-terminal" evidence="12">
    <location>
        <begin position="6"/>
        <end position="184"/>
    </location>
</feature>
<accession>A0A1F5L6N2</accession>
<dbReference type="AlphaFoldDB" id="A0A1F5L6N2"/>
<dbReference type="EMBL" id="LXJU01000025">
    <property type="protein sequence ID" value="OGE48883.1"/>
    <property type="molecule type" value="Genomic_DNA"/>
</dbReference>
<dbReference type="InterPro" id="IPR011128">
    <property type="entry name" value="G3P_DH_NAD-dep_N"/>
</dbReference>
<keyword evidence="15" id="KW-1185">Reference proteome</keyword>
<evidence type="ECO:0000256" key="8">
    <source>
        <dbReference type="PIRSR" id="PIRSR000114-2"/>
    </source>
</evidence>
<dbReference type="Gene3D" id="3.40.50.720">
    <property type="entry name" value="NAD(P)-binding Rossmann-like Domain"/>
    <property type="match status" value="1"/>
</dbReference>
<evidence type="ECO:0000259" key="12">
    <source>
        <dbReference type="Pfam" id="PF01210"/>
    </source>
</evidence>
<feature type="binding site" evidence="9">
    <location>
        <position position="169"/>
    </location>
    <ligand>
        <name>NAD(+)</name>
        <dbReference type="ChEBI" id="CHEBI:57540"/>
    </ligand>
</feature>
<dbReference type="InterPro" id="IPR013328">
    <property type="entry name" value="6PGD_dom2"/>
</dbReference>
<feature type="binding site" evidence="9">
    <location>
        <position position="43"/>
    </location>
    <ligand>
        <name>NAD(+)</name>
        <dbReference type="ChEBI" id="CHEBI:57540"/>
    </ligand>
</feature>
<dbReference type="GO" id="GO:0005829">
    <property type="term" value="C:cytosol"/>
    <property type="evidence" value="ECO:0007669"/>
    <property type="project" value="TreeGrafter"/>
</dbReference>
<evidence type="ECO:0000256" key="5">
    <source>
        <dbReference type="ARBA" id="ARBA00048683"/>
    </source>
</evidence>
<dbReference type="Gene3D" id="1.10.1040.10">
    <property type="entry name" value="N-(1-d-carboxylethyl)-l-norvaline Dehydrogenase, domain 2"/>
    <property type="match status" value="1"/>
</dbReference>
<evidence type="ECO:0000256" key="10">
    <source>
        <dbReference type="RuleBase" id="RU000437"/>
    </source>
</evidence>
<dbReference type="Pfam" id="PF01210">
    <property type="entry name" value="NAD_Gly3P_dh_N"/>
    <property type="match status" value="1"/>
</dbReference>
<feature type="binding site" evidence="9">
    <location>
        <position position="355"/>
    </location>
    <ligand>
        <name>NAD(+)</name>
        <dbReference type="ChEBI" id="CHEBI:57540"/>
    </ligand>
</feature>
<dbReference type="Proteomes" id="UP000177622">
    <property type="component" value="Unassembled WGS sequence"/>
</dbReference>
<proteinExistence type="inferred from homology"/>
<dbReference type="InterPro" id="IPR036291">
    <property type="entry name" value="NAD(P)-bd_dom_sf"/>
</dbReference>
<dbReference type="InterPro" id="IPR006168">
    <property type="entry name" value="G3P_DH_NAD-dep"/>
</dbReference>
<organism evidence="14 15">
    <name type="scientific">Penicillium arizonense</name>
    <dbReference type="NCBI Taxonomy" id="1835702"/>
    <lineage>
        <taxon>Eukaryota</taxon>
        <taxon>Fungi</taxon>
        <taxon>Dikarya</taxon>
        <taxon>Ascomycota</taxon>
        <taxon>Pezizomycotina</taxon>
        <taxon>Eurotiomycetes</taxon>
        <taxon>Eurotiomycetidae</taxon>
        <taxon>Eurotiales</taxon>
        <taxon>Aspergillaceae</taxon>
        <taxon>Penicillium</taxon>
    </lineage>
</organism>
<name>A0A1F5L6N2_PENAI</name>
<dbReference type="PANTHER" id="PTHR11728">
    <property type="entry name" value="GLYCEROL-3-PHOSPHATE DEHYDROGENASE"/>
    <property type="match status" value="1"/>
</dbReference>
<protein>
    <recommendedName>
        <fullName evidence="6 11">Glycerol-3-phosphate dehydrogenase [NAD(+)]</fullName>
        <ecNumber evidence="2 11">1.1.1.8</ecNumber>
    </recommendedName>
</protein>
<dbReference type="GO" id="GO:0005634">
    <property type="term" value="C:nucleus"/>
    <property type="evidence" value="ECO:0007669"/>
    <property type="project" value="TreeGrafter"/>
</dbReference>
<comment type="similarity">
    <text evidence="1 10">Belongs to the NAD-dependent glycerol-3-phosphate dehydrogenase family.</text>
</comment>
<comment type="caution">
    <text evidence="14">The sequence shown here is derived from an EMBL/GenBank/DDBJ whole genome shotgun (WGS) entry which is preliminary data.</text>
</comment>
<evidence type="ECO:0000259" key="13">
    <source>
        <dbReference type="Pfam" id="PF07479"/>
    </source>
</evidence>
<feature type="binding site" evidence="9">
    <location>
        <position position="113"/>
    </location>
    <ligand>
        <name>NAD(+)</name>
        <dbReference type="ChEBI" id="CHEBI:57540"/>
    </ligand>
</feature>
<reference evidence="14 15" key="1">
    <citation type="journal article" date="2016" name="Sci. Rep.">
        <title>Penicillium arizonense, a new, genome sequenced fungal species, reveals a high chemical diversity in secreted metabolites.</title>
        <authorList>
            <person name="Grijseels S."/>
            <person name="Nielsen J.C."/>
            <person name="Randelovic M."/>
            <person name="Nielsen J."/>
            <person name="Nielsen K.F."/>
            <person name="Workman M."/>
            <person name="Frisvad J.C."/>
        </authorList>
    </citation>
    <scope>NUCLEOTIDE SEQUENCE [LARGE SCALE GENOMIC DNA]</scope>
    <source>
        <strain evidence="14 15">CBS 141311</strain>
    </source>
</reference>
<dbReference type="GO" id="GO:0141152">
    <property type="term" value="F:glycerol-3-phosphate dehydrogenase (NAD+) activity"/>
    <property type="evidence" value="ECO:0007669"/>
    <property type="project" value="UniProtKB-UniRule"/>
</dbReference>
<evidence type="ECO:0000256" key="6">
    <source>
        <dbReference type="ARBA" id="ARBA00072861"/>
    </source>
</evidence>
<dbReference type="PRINTS" id="PR00077">
    <property type="entry name" value="GPDHDRGNASE"/>
</dbReference>
<feature type="binding site" evidence="8">
    <location>
        <begin position="328"/>
        <end position="329"/>
    </location>
    <ligand>
        <name>substrate</name>
    </ligand>
</feature>
<dbReference type="GeneID" id="34580601"/>
<evidence type="ECO:0000256" key="4">
    <source>
        <dbReference type="ARBA" id="ARBA00023027"/>
    </source>
</evidence>
<dbReference type="GO" id="GO:0046168">
    <property type="term" value="P:glycerol-3-phosphate catabolic process"/>
    <property type="evidence" value="ECO:0007669"/>
    <property type="project" value="UniProtKB-UniRule"/>
</dbReference>